<dbReference type="InterPro" id="IPR050733">
    <property type="entry name" value="Vitellogenin/Apolipophorin"/>
</dbReference>
<reference evidence="10" key="3">
    <citation type="submission" date="2025-09" db="UniProtKB">
        <authorList>
            <consortium name="Ensembl"/>
        </authorList>
    </citation>
    <scope>IDENTIFICATION</scope>
</reference>
<dbReference type="InterPro" id="IPR001747">
    <property type="entry name" value="Vitellogenin_N"/>
</dbReference>
<evidence type="ECO:0000256" key="7">
    <source>
        <dbReference type="SAM" id="MobiDB-lite"/>
    </source>
</evidence>
<dbReference type="InterPro" id="IPR015819">
    <property type="entry name" value="Lipid_transp_b-sht_shell"/>
</dbReference>
<reference evidence="10" key="2">
    <citation type="submission" date="2025-08" db="UniProtKB">
        <authorList>
            <consortium name="Ensembl"/>
        </authorList>
    </citation>
    <scope>IDENTIFICATION</scope>
</reference>
<evidence type="ECO:0000259" key="9">
    <source>
        <dbReference type="PROSITE" id="PS51211"/>
    </source>
</evidence>
<dbReference type="Gene3D" id="2.20.80.10">
    <property type="entry name" value="Lipovitellin-phosvitin complex, chain A, domain 4"/>
    <property type="match status" value="1"/>
</dbReference>
<dbReference type="InterPro" id="IPR015817">
    <property type="entry name" value="Vitellinogen_open_b-sht_sub1"/>
</dbReference>
<dbReference type="GeneTree" id="ENSGT00530000064273"/>
<dbReference type="Gene3D" id="2.20.90.10">
    <property type="entry name" value="Vitellinogen, beta-sheet shell domain"/>
    <property type="match status" value="1"/>
</dbReference>
<evidence type="ECO:0000256" key="6">
    <source>
        <dbReference type="PROSITE-ProRule" id="PRU00557"/>
    </source>
</evidence>
<dbReference type="FunFam" id="2.30.230.10:FF:000002">
    <property type="entry name" value="Vitellogenin 7"/>
    <property type="match status" value="1"/>
</dbReference>
<dbReference type="GO" id="GO:0005319">
    <property type="term" value="F:lipid transporter activity"/>
    <property type="evidence" value="ECO:0007669"/>
    <property type="project" value="InterPro"/>
</dbReference>
<keyword evidence="5" id="KW-0325">Glycoprotein</keyword>
<feature type="domain" description="Vitellogenin" evidence="9">
    <location>
        <begin position="24"/>
        <end position="662"/>
    </location>
</feature>
<keyword evidence="1" id="KW-0597">Phosphoprotein</keyword>
<feature type="disulfide bond" evidence="6">
    <location>
        <begin position="204"/>
        <end position="207"/>
    </location>
</feature>
<evidence type="ECO:0000256" key="5">
    <source>
        <dbReference type="ARBA" id="ARBA00023180"/>
    </source>
</evidence>
<dbReference type="InterPro" id="IPR015258">
    <property type="entry name" value="Vitellinogen_b-sht_shell"/>
</dbReference>
<feature type="region of interest" description="Disordered" evidence="7">
    <location>
        <begin position="1052"/>
        <end position="1085"/>
    </location>
</feature>
<dbReference type="SMART" id="SM01169">
    <property type="entry name" value="DUF1943"/>
    <property type="match status" value="1"/>
</dbReference>
<name>A0AAY5EFE7_ELEEL</name>
<dbReference type="FunFam" id="1.25.10.20:FF:000002">
    <property type="entry name" value="Vitellogenin 7"/>
    <property type="match status" value="1"/>
</dbReference>
<sequence>MRAVVLALTLALVGKLLSDNVPEFAPGKTFVYKYDGRVLGGLPQEGLAKAGVKISSKVLISSTSQNTFLLKLLEPQLFEYAGVWPQDSFIPATKLTSALKTQLVTPIKFEYSNGVVGKVFAPARVSSTVLNLHRGILNIFQLNLKQTQNVYELHEDGTQGVCKTHYMIREQFKPHQIAVTKSKDLTDCHERVIKDIGLAYTEKCVECQQRLKSLTGTATYKYIMKPIDDHALVSEATVEEVHEFSAFNTFNGAAQMRANQTLRLLEVQNKPTAPSNDQYSARGSLRYEFGSEILQTPIQLLKISNAQAQIVEVLQHLVEHNVAKVHEDAPLKYVQLVQLMRFATLENIEAIWAQYKAKPARRRWILDALAFMGTPVALKFINEKFQDDELTKPELIQALPVTLHMVTANPDTIRMTARQALNPKLKSIPLLREMVMLGYGSMIARYCAGVPSCPADLMKPIHDIVAGAISRADIREITLALKVLGNAGHPSSLKPIMKLLPGFGTAAANVPMRVQVDAVLALRRIAKREPNMVQSVALQLFMDKTLHPELRMVACILLFETKPSVALMSTLAGALEKEPSMQVTSFTYSHIKSLTRSMAPDFINVAAAANVAIRILNPKLNRLSFRFSRAFRYDLYLSPFLVGAAGSAFIINDGAHILPRAIVAKARAYLAGAASDVLEVGVRTEGLQQVLMKIQAGDENVDWMTKIKRIMKNWKSLLPTNLPLASMYMKLFGQEIAFAKIDKALIESVIEQVATGPRAQEIVKDIVSAMQTGIDRQYSKSLLPAEVRRILPTAVGLPMELSHYAAAVAVASINIHTTITPPLHEETITLDQLLKTNLQLRAETRPSVAMQTFTLIGVNTAVIQAAAMAKGKLHITVPGKLIVRADLPKRNFKVEVLPVAVPDHVATIRFETVAVARNIEDLPAQRVVSLAPPVPSDAPPSWIPALIQMSMCDVVPYIRMKACLDISSRNAGFIDSDLIYYIVGQHTARISVARVDGPALQRLELEVQLGPEAAEKLSKGISLVEAEYSEETAILLKLRDILKAGMKTIQSNSMRPSSSISSNSSSSSSSSNSSSSSSSSSSSNALPPAIAIIARAVRTDRVLGYQLAAYVDKSTSRVQIVLSSIVKNYQWKICADGVLPSKHKIAAKLAWGKDCQEYSACAKVETGLQQSKLAARLKLKWDRLPEVLNILTIYTKRASDYILMVAPLVGISAEKANNKGKEIALTVVLSDQDSLNIILKCPKMTLSRKDVPLLISLPIGNDRITPARYCTYTTILIWMNCFNKTILH</sequence>
<dbReference type="Gene3D" id="2.20.50.20">
    <property type="entry name" value="Lipovitellin. Chain A, domain 3"/>
    <property type="match status" value="1"/>
</dbReference>
<dbReference type="SUPFAM" id="SSF56968">
    <property type="entry name" value="Lipovitellin-phosvitin complex, beta-sheet shell regions"/>
    <property type="match status" value="3"/>
</dbReference>
<keyword evidence="11" id="KW-1185">Reference proteome</keyword>
<accession>A0AAY5EFE7</accession>
<dbReference type="GO" id="GO:0045735">
    <property type="term" value="F:nutrient reservoir activity"/>
    <property type="evidence" value="ECO:0007669"/>
    <property type="project" value="UniProtKB-KW"/>
</dbReference>
<dbReference type="SMART" id="SM00638">
    <property type="entry name" value="LPD_N"/>
    <property type="match status" value="1"/>
</dbReference>
<keyword evidence="2 8" id="KW-0732">Signal</keyword>
<dbReference type="Pfam" id="PF09172">
    <property type="entry name" value="Vit_open_b-sht"/>
    <property type="match status" value="1"/>
</dbReference>
<dbReference type="GO" id="GO:0032355">
    <property type="term" value="P:response to estradiol"/>
    <property type="evidence" value="ECO:0007669"/>
    <property type="project" value="TreeGrafter"/>
</dbReference>
<dbReference type="PANTHER" id="PTHR23345">
    <property type="entry name" value="VITELLOGENIN-RELATED"/>
    <property type="match status" value="1"/>
</dbReference>
<keyword evidence="4 6" id="KW-1015">Disulfide bond</keyword>
<comment type="caution">
    <text evidence="6">Lacks conserved residue(s) required for the propagation of feature annotation.</text>
</comment>
<evidence type="ECO:0000313" key="10">
    <source>
        <dbReference type="Ensembl" id="ENSEEEP00000055279.1"/>
    </source>
</evidence>
<proteinExistence type="predicted"/>
<feature type="chain" id="PRO_5044278665" description="Vitellogenin domain-containing protein" evidence="8">
    <location>
        <begin position="19"/>
        <end position="1288"/>
    </location>
</feature>
<evidence type="ECO:0000313" key="11">
    <source>
        <dbReference type="Proteomes" id="UP000314983"/>
    </source>
</evidence>
<dbReference type="GO" id="GO:0071391">
    <property type="term" value="P:cellular response to estrogen stimulus"/>
    <property type="evidence" value="ECO:0007669"/>
    <property type="project" value="TreeGrafter"/>
</dbReference>
<dbReference type="SUPFAM" id="SSF48431">
    <property type="entry name" value="Lipovitellin-phosvitin complex, superhelical domain"/>
    <property type="match status" value="1"/>
</dbReference>
<keyword evidence="3" id="KW-0758">Storage protein</keyword>
<dbReference type="Gene3D" id="1.25.10.20">
    <property type="entry name" value="Vitellinogen, superhelical"/>
    <property type="match status" value="1"/>
</dbReference>
<gene>
    <name evidence="10" type="primary">LOC113586104</name>
</gene>
<dbReference type="PANTHER" id="PTHR23345:SF9">
    <property type="entry name" value="VITELLOGENIN-RELATED"/>
    <property type="match status" value="1"/>
</dbReference>
<protein>
    <recommendedName>
        <fullName evidence="9">Vitellogenin domain-containing protein</fullName>
    </recommendedName>
</protein>
<feature type="signal peptide" evidence="8">
    <location>
        <begin position="1"/>
        <end position="18"/>
    </location>
</feature>
<evidence type="ECO:0000256" key="3">
    <source>
        <dbReference type="ARBA" id="ARBA00022761"/>
    </source>
</evidence>
<evidence type="ECO:0000256" key="1">
    <source>
        <dbReference type="ARBA" id="ARBA00022553"/>
    </source>
</evidence>
<feature type="disulfide bond" evidence="6">
    <location>
        <begin position="162"/>
        <end position="188"/>
    </location>
</feature>
<dbReference type="InterPro" id="IPR037088">
    <property type="entry name" value="Vitellinogen_b-sht_shell_sf"/>
</dbReference>
<organism evidence="10 11">
    <name type="scientific">Electrophorus electricus</name>
    <name type="common">Electric eel</name>
    <name type="synonym">Gymnotus electricus</name>
    <dbReference type="NCBI Taxonomy" id="8005"/>
    <lineage>
        <taxon>Eukaryota</taxon>
        <taxon>Metazoa</taxon>
        <taxon>Chordata</taxon>
        <taxon>Craniata</taxon>
        <taxon>Vertebrata</taxon>
        <taxon>Euteleostomi</taxon>
        <taxon>Actinopterygii</taxon>
        <taxon>Neopterygii</taxon>
        <taxon>Teleostei</taxon>
        <taxon>Ostariophysi</taxon>
        <taxon>Gymnotiformes</taxon>
        <taxon>Gymnotoidei</taxon>
        <taxon>Gymnotidae</taxon>
        <taxon>Electrophorus</taxon>
    </lineage>
</organism>
<dbReference type="Pfam" id="PF01347">
    <property type="entry name" value="Vitellogenin_N"/>
    <property type="match status" value="1"/>
</dbReference>
<dbReference type="Gene3D" id="2.30.230.10">
    <property type="entry name" value="Lipovitellin, beta-sheet shell regions, chain A"/>
    <property type="match status" value="1"/>
</dbReference>
<dbReference type="PROSITE" id="PS51211">
    <property type="entry name" value="VITELLOGENIN"/>
    <property type="match status" value="1"/>
</dbReference>
<evidence type="ECO:0000256" key="4">
    <source>
        <dbReference type="ARBA" id="ARBA00023157"/>
    </source>
</evidence>
<dbReference type="InterPro" id="IPR011030">
    <property type="entry name" value="Lipovitellin_superhlx_dom"/>
</dbReference>
<dbReference type="Ensembl" id="ENSEEET00000056034.1">
    <property type="protein sequence ID" value="ENSEEEP00000055279.1"/>
    <property type="gene ID" value="ENSEEEG00000026195.1"/>
</dbReference>
<dbReference type="Pfam" id="PF09175">
    <property type="entry name" value="Vit_b-sht_shell"/>
    <property type="match status" value="1"/>
</dbReference>
<evidence type="ECO:0000256" key="2">
    <source>
        <dbReference type="ARBA" id="ARBA00022729"/>
    </source>
</evidence>
<reference evidence="10 11" key="1">
    <citation type="submission" date="2020-05" db="EMBL/GenBank/DDBJ databases">
        <title>Electrophorus electricus (electric eel) genome, fEleEle1, primary haplotype.</title>
        <authorList>
            <person name="Myers G."/>
            <person name="Meyer A."/>
            <person name="Fedrigo O."/>
            <person name="Formenti G."/>
            <person name="Rhie A."/>
            <person name="Tracey A."/>
            <person name="Sims Y."/>
            <person name="Jarvis E.D."/>
        </authorList>
    </citation>
    <scope>NUCLEOTIDE SEQUENCE [LARGE SCALE GENOMIC DNA]</scope>
</reference>
<dbReference type="InterPro" id="IPR015255">
    <property type="entry name" value="Vitellinogen_open_b-sht"/>
</dbReference>
<dbReference type="SMART" id="SM01170">
    <property type="entry name" value="DUF1944"/>
    <property type="match status" value="1"/>
</dbReference>
<evidence type="ECO:0000256" key="8">
    <source>
        <dbReference type="SAM" id="SignalP"/>
    </source>
</evidence>
<dbReference type="InterPro" id="IPR015816">
    <property type="entry name" value="Vitellinogen_b-sht_N"/>
</dbReference>
<dbReference type="Proteomes" id="UP000314983">
    <property type="component" value="Chromosome 26"/>
</dbReference>
<dbReference type="FunFam" id="2.20.80.10:FF:000001">
    <property type="entry name" value="Vitellogenin 7"/>
    <property type="match status" value="1"/>
</dbReference>